<gene>
    <name evidence="1" type="ORF">SPIL2461_LOCUS17457</name>
</gene>
<protein>
    <submittedName>
        <fullName evidence="1">Uncharacterized protein</fullName>
    </submittedName>
</protein>
<dbReference type="EMBL" id="CAJNIZ010043176">
    <property type="protein sequence ID" value="CAE7652686.1"/>
    <property type="molecule type" value="Genomic_DNA"/>
</dbReference>
<dbReference type="OrthoDB" id="428727at2759"/>
<dbReference type="Gene3D" id="3.40.1350.140">
    <property type="entry name" value="MepB-like"/>
    <property type="match status" value="1"/>
</dbReference>
<accession>A0A812VWP6</accession>
<dbReference type="Proteomes" id="UP000649617">
    <property type="component" value="Unassembled WGS sequence"/>
</dbReference>
<organism evidence="1 2">
    <name type="scientific">Symbiodinium pilosum</name>
    <name type="common">Dinoflagellate</name>
    <dbReference type="NCBI Taxonomy" id="2952"/>
    <lineage>
        <taxon>Eukaryota</taxon>
        <taxon>Sar</taxon>
        <taxon>Alveolata</taxon>
        <taxon>Dinophyceae</taxon>
        <taxon>Suessiales</taxon>
        <taxon>Symbiodiniaceae</taxon>
        <taxon>Symbiodinium</taxon>
    </lineage>
</organism>
<comment type="caution">
    <text evidence="1">The sequence shown here is derived from an EMBL/GenBank/DDBJ whole genome shotgun (WGS) entry which is preliminary data.</text>
</comment>
<reference evidence="1" key="1">
    <citation type="submission" date="2021-02" db="EMBL/GenBank/DDBJ databases">
        <authorList>
            <person name="Dougan E. K."/>
            <person name="Rhodes N."/>
            <person name="Thang M."/>
            <person name="Chan C."/>
        </authorList>
    </citation>
    <scope>NUCLEOTIDE SEQUENCE</scope>
</reference>
<evidence type="ECO:0000313" key="2">
    <source>
        <dbReference type="Proteomes" id="UP000649617"/>
    </source>
</evidence>
<dbReference type="InterPro" id="IPR011235">
    <property type="entry name" value="MepB-like"/>
</dbReference>
<dbReference type="Pfam" id="PF08877">
    <property type="entry name" value="MepB-like"/>
    <property type="match status" value="1"/>
</dbReference>
<proteinExistence type="predicted"/>
<keyword evidence="2" id="KW-1185">Reference proteome</keyword>
<evidence type="ECO:0000313" key="1">
    <source>
        <dbReference type="EMBL" id="CAE7652686.1"/>
    </source>
</evidence>
<dbReference type="AlphaFoldDB" id="A0A812VWP6"/>
<dbReference type="InterPro" id="IPR038231">
    <property type="entry name" value="MepB-like_sf"/>
</dbReference>
<sequence length="193" mass="21790">MFSQCRRIPTCVGSRCAHAEQQDQPSRGNLAFAVRNTIQWSRLPAAKSLAGSMSIDSVLRGASLELRVQEKARNRNKRGIYCVDLSRHGGRLGKLAYRSADFDALVSTVLDELKVAGLFMFPTKVLERHALVDQKPVSLQLYPPWALPKRESARMKHAWQLDHFVDLRDWKGGDALPSCCRDRLLDLLQGFED</sequence>
<name>A0A812VWP6_SYMPI</name>